<evidence type="ECO:0000313" key="1">
    <source>
        <dbReference type="EMBL" id="DAD87837.1"/>
    </source>
</evidence>
<reference evidence="1" key="1">
    <citation type="journal article" date="2021" name="Proc. Natl. Acad. Sci. U.S.A.">
        <title>A Catalog of Tens of Thousands of Viruses from Human Metagenomes Reveals Hidden Associations with Chronic Diseases.</title>
        <authorList>
            <person name="Tisza M.J."/>
            <person name="Buck C.B."/>
        </authorList>
    </citation>
    <scope>NUCLEOTIDE SEQUENCE</scope>
    <source>
        <strain evidence="1">Ct43U4</strain>
    </source>
</reference>
<name>A0A8S5MZK5_9CAUD</name>
<sequence>MAEEKKTFGGAENEIDDRTAYTVKGADATFVKKTDVKTPNGMDLNRLLVSPEEFQQYTGINLVFRLVEGNMVDGDSHAAAQAFIERIQRRLNNYIDTHFSGNIGKFYSKPSDNQRYHYKLAVIEQVLYIFSNTAITESMGLNDDGYPILSKNDIRQREIGIECQRELELAGLWTRSLNSGMGFYSFWWRF</sequence>
<dbReference type="EMBL" id="BK015029">
    <property type="protein sequence ID" value="DAD87837.1"/>
    <property type="molecule type" value="Genomic_DNA"/>
</dbReference>
<organism evidence="1">
    <name type="scientific">Siphoviridae sp. ct43U4</name>
    <dbReference type="NCBI Taxonomy" id="2826285"/>
    <lineage>
        <taxon>Viruses</taxon>
        <taxon>Duplodnaviria</taxon>
        <taxon>Heunggongvirae</taxon>
        <taxon>Uroviricota</taxon>
        <taxon>Caudoviricetes</taxon>
    </lineage>
</organism>
<proteinExistence type="predicted"/>
<accession>A0A8S5MZK5</accession>
<protein>
    <submittedName>
        <fullName evidence="1">Uncharacterized protein</fullName>
    </submittedName>
</protein>